<organism evidence="1">
    <name type="scientific">bioreactor metagenome</name>
    <dbReference type="NCBI Taxonomy" id="1076179"/>
    <lineage>
        <taxon>unclassified sequences</taxon>
        <taxon>metagenomes</taxon>
        <taxon>ecological metagenomes</taxon>
    </lineage>
</organism>
<name>A0A645IPR5_9ZZZZ</name>
<gene>
    <name evidence="1" type="ORF">SDC9_200985</name>
</gene>
<proteinExistence type="predicted"/>
<sequence>MGHAGAAQCFDQRLFNDTVLDVEGQLAGTLLRRTPANTMSQARNVFDFISLYPFALFGDGGRTMMHTLGHGAHAFYFMRIGHSSTPLSLIAGAAGRPFSR</sequence>
<reference evidence="1" key="1">
    <citation type="submission" date="2019-08" db="EMBL/GenBank/DDBJ databases">
        <authorList>
            <person name="Kucharzyk K."/>
            <person name="Murdoch R.W."/>
            <person name="Higgins S."/>
            <person name="Loffler F."/>
        </authorList>
    </citation>
    <scope>NUCLEOTIDE SEQUENCE</scope>
</reference>
<protein>
    <submittedName>
        <fullName evidence="1">Uncharacterized protein</fullName>
    </submittedName>
</protein>
<dbReference type="AlphaFoldDB" id="A0A645IPR5"/>
<accession>A0A645IPR5</accession>
<dbReference type="EMBL" id="VSSQ01120328">
    <property type="protein sequence ID" value="MPN53321.1"/>
    <property type="molecule type" value="Genomic_DNA"/>
</dbReference>
<comment type="caution">
    <text evidence="1">The sequence shown here is derived from an EMBL/GenBank/DDBJ whole genome shotgun (WGS) entry which is preliminary data.</text>
</comment>
<evidence type="ECO:0000313" key="1">
    <source>
        <dbReference type="EMBL" id="MPN53321.1"/>
    </source>
</evidence>